<dbReference type="InterPro" id="IPR050877">
    <property type="entry name" value="EMX-VAX-Noto_Homeobox_TFs"/>
</dbReference>
<evidence type="ECO:0000256" key="4">
    <source>
        <dbReference type="ARBA" id="ARBA00023155"/>
    </source>
</evidence>
<gene>
    <name evidence="10" type="ORF">DME_LOCUS168</name>
</gene>
<evidence type="ECO:0000256" key="5">
    <source>
        <dbReference type="ARBA" id="ARBA00023242"/>
    </source>
</evidence>
<accession>A0A0N4U7H6</accession>
<feature type="region of interest" description="Disordered" evidence="8">
    <location>
        <begin position="159"/>
        <end position="184"/>
    </location>
</feature>
<dbReference type="PROSITE" id="PS00027">
    <property type="entry name" value="HOMEOBOX_1"/>
    <property type="match status" value="1"/>
</dbReference>
<dbReference type="Gene3D" id="1.10.10.60">
    <property type="entry name" value="Homeodomain-like"/>
    <property type="match status" value="1"/>
</dbReference>
<dbReference type="InterPro" id="IPR000047">
    <property type="entry name" value="HTH_motif"/>
</dbReference>
<keyword evidence="12" id="KW-1185">Reference proteome</keyword>
<dbReference type="InterPro" id="IPR017970">
    <property type="entry name" value="Homeobox_CS"/>
</dbReference>
<comment type="subcellular location">
    <subcellularLocation>
        <location evidence="1 6 7">Nucleus</location>
    </subcellularLocation>
</comment>
<dbReference type="AlphaFoldDB" id="A0A0N4U7H6"/>
<proteinExistence type="inferred from homology"/>
<evidence type="ECO:0000256" key="1">
    <source>
        <dbReference type="ARBA" id="ARBA00004123"/>
    </source>
</evidence>
<dbReference type="GO" id="GO:0005634">
    <property type="term" value="C:nucleus"/>
    <property type="evidence" value="ECO:0007669"/>
    <property type="project" value="UniProtKB-SubCell"/>
</dbReference>
<dbReference type="OrthoDB" id="6159439at2759"/>
<feature type="DNA-binding region" description="Homeobox" evidence="6">
    <location>
        <begin position="97"/>
        <end position="156"/>
    </location>
</feature>
<keyword evidence="3 6" id="KW-0238">DNA-binding</keyword>
<dbReference type="SMART" id="SM00389">
    <property type="entry name" value="HOX"/>
    <property type="match status" value="1"/>
</dbReference>
<evidence type="ECO:0000313" key="10">
    <source>
        <dbReference type="EMBL" id="VDN50195.1"/>
    </source>
</evidence>
<dbReference type="GO" id="GO:0007420">
    <property type="term" value="P:brain development"/>
    <property type="evidence" value="ECO:0007669"/>
    <property type="project" value="TreeGrafter"/>
</dbReference>
<feature type="domain" description="Homeobox" evidence="9">
    <location>
        <begin position="95"/>
        <end position="155"/>
    </location>
</feature>
<dbReference type="PROSITE" id="PS50071">
    <property type="entry name" value="HOMEOBOX_2"/>
    <property type="match status" value="1"/>
</dbReference>
<dbReference type="STRING" id="318479.A0A0N4U7H6"/>
<dbReference type="InterPro" id="IPR020479">
    <property type="entry name" value="HD_metazoa"/>
</dbReference>
<dbReference type="EMBL" id="UYYG01000001">
    <property type="protein sequence ID" value="VDN50195.1"/>
    <property type="molecule type" value="Genomic_DNA"/>
</dbReference>
<reference evidence="13" key="1">
    <citation type="submission" date="2017-02" db="UniProtKB">
        <authorList>
            <consortium name="WormBaseParasite"/>
        </authorList>
    </citation>
    <scope>IDENTIFICATION</scope>
</reference>
<dbReference type="PANTHER" id="PTHR24339">
    <property type="entry name" value="HOMEOBOX PROTEIN EMX-RELATED"/>
    <property type="match status" value="1"/>
</dbReference>
<evidence type="ECO:0000313" key="11">
    <source>
        <dbReference type="Proteomes" id="UP000038040"/>
    </source>
</evidence>
<dbReference type="Proteomes" id="UP000274756">
    <property type="component" value="Unassembled WGS sequence"/>
</dbReference>
<dbReference type="Pfam" id="PF00046">
    <property type="entry name" value="Homeodomain"/>
    <property type="match status" value="1"/>
</dbReference>
<dbReference type="InterPro" id="IPR001356">
    <property type="entry name" value="HD"/>
</dbReference>
<reference evidence="10 12" key="2">
    <citation type="submission" date="2018-11" db="EMBL/GenBank/DDBJ databases">
        <authorList>
            <consortium name="Pathogen Informatics"/>
        </authorList>
    </citation>
    <scope>NUCLEOTIDE SEQUENCE [LARGE SCALE GENOMIC DNA]</scope>
</reference>
<evidence type="ECO:0000256" key="3">
    <source>
        <dbReference type="ARBA" id="ARBA00023125"/>
    </source>
</evidence>
<sequence>MICIGNDNKCYTSNNCEYGNDVENKSKNEPVQQTLSYFDVLLPHVQMASTNPFILSLNSSNERKLWSQQWVQLLQQSSCQQFRENSINLFLQPFRKNKRIRTAFSPQQLVQLEKAFQSNHYVIGNERKQLAIKLSLTETQVKVWFQNRRTKYKRIKCNSENNNDIGSNDSTNPANIENNNNDKW</sequence>
<dbReference type="CDD" id="cd00086">
    <property type="entry name" value="homeodomain"/>
    <property type="match status" value="1"/>
</dbReference>
<dbReference type="PANTHER" id="PTHR24339:SF28">
    <property type="entry name" value="E5-RELATED"/>
    <property type="match status" value="1"/>
</dbReference>
<dbReference type="GO" id="GO:0000978">
    <property type="term" value="F:RNA polymerase II cis-regulatory region sequence-specific DNA binding"/>
    <property type="evidence" value="ECO:0007669"/>
    <property type="project" value="TreeGrafter"/>
</dbReference>
<organism evidence="11 13">
    <name type="scientific">Dracunculus medinensis</name>
    <name type="common">Guinea worm</name>
    <dbReference type="NCBI Taxonomy" id="318479"/>
    <lineage>
        <taxon>Eukaryota</taxon>
        <taxon>Metazoa</taxon>
        <taxon>Ecdysozoa</taxon>
        <taxon>Nematoda</taxon>
        <taxon>Chromadorea</taxon>
        <taxon>Rhabditida</taxon>
        <taxon>Spirurina</taxon>
        <taxon>Dracunculoidea</taxon>
        <taxon>Dracunculidae</taxon>
        <taxon>Dracunculus</taxon>
    </lineage>
</organism>
<keyword evidence="4 6" id="KW-0371">Homeobox</keyword>
<dbReference type="Proteomes" id="UP000038040">
    <property type="component" value="Unplaced"/>
</dbReference>
<dbReference type="WBParaSite" id="DME_0000293901-mRNA-1">
    <property type="protein sequence ID" value="DME_0000293901-mRNA-1"/>
    <property type="gene ID" value="DME_0000293901"/>
</dbReference>
<dbReference type="FunFam" id="1.10.10.60:FF:000081">
    <property type="entry name" value="Empty spiracles homeobox 2"/>
    <property type="match status" value="1"/>
</dbReference>
<evidence type="ECO:0000259" key="9">
    <source>
        <dbReference type="PROSITE" id="PS50071"/>
    </source>
</evidence>
<evidence type="ECO:0000313" key="13">
    <source>
        <dbReference type="WBParaSite" id="DME_0000293901-mRNA-1"/>
    </source>
</evidence>
<dbReference type="PRINTS" id="PR00024">
    <property type="entry name" value="HOMEOBOX"/>
</dbReference>
<evidence type="ECO:0000256" key="8">
    <source>
        <dbReference type="SAM" id="MobiDB-lite"/>
    </source>
</evidence>
<evidence type="ECO:0000256" key="2">
    <source>
        <dbReference type="ARBA" id="ARBA00007397"/>
    </source>
</evidence>
<evidence type="ECO:0000256" key="7">
    <source>
        <dbReference type="RuleBase" id="RU000682"/>
    </source>
</evidence>
<dbReference type="GO" id="GO:0030182">
    <property type="term" value="P:neuron differentiation"/>
    <property type="evidence" value="ECO:0007669"/>
    <property type="project" value="TreeGrafter"/>
</dbReference>
<comment type="similarity">
    <text evidence="2">Belongs to the EMX homeobox family.</text>
</comment>
<dbReference type="InterPro" id="IPR009057">
    <property type="entry name" value="Homeodomain-like_sf"/>
</dbReference>
<name>A0A0N4U7H6_DRAME</name>
<keyword evidence="5 6" id="KW-0539">Nucleus</keyword>
<evidence type="ECO:0000256" key="6">
    <source>
        <dbReference type="PROSITE-ProRule" id="PRU00108"/>
    </source>
</evidence>
<protein>
    <submittedName>
        <fullName evidence="13">Homeobox domain-containing protein</fullName>
    </submittedName>
</protein>
<dbReference type="PRINTS" id="PR00031">
    <property type="entry name" value="HTHREPRESSR"/>
</dbReference>
<dbReference type="GO" id="GO:0000981">
    <property type="term" value="F:DNA-binding transcription factor activity, RNA polymerase II-specific"/>
    <property type="evidence" value="ECO:0007669"/>
    <property type="project" value="InterPro"/>
</dbReference>
<evidence type="ECO:0000313" key="12">
    <source>
        <dbReference type="Proteomes" id="UP000274756"/>
    </source>
</evidence>
<dbReference type="SUPFAM" id="SSF46689">
    <property type="entry name" value="Homeodomain-like"/>
    <property type="match status" value="1"/>
</dbReference>